<evidence type="ECO:0000259" key="1">
    <source>
        <dbReference type="SMART" id="SM01321"/>
    </source>
</evidence>
<sequence>MEFQKNTVFHIYNQGNNRQKVFFTPENYIFFIQKMRTHVAPFGDFLCYCLMPNHFHWLFYVREVELVLPNVGVTRSSVGVTQSHSDTTSGRADIKPRTLNDSIGILLRSYTRAINKQENRTGALFREKTKAKDGWGNQYPSKTQTKYPTPVLRWEDYGWTAFNYIHHNPVKAGLVSHPEEWYYSSALDFAGSRKGTLCNQDLAKELLFLQ</sequence>
<dbReference type="InterPro" id="IPR036515">
    <property type="entry name" value="Transposase_17_sf"/>
</dbReference>
<dbReference type="KEGG" id="hhy:Halhy_4425"/>
<dbReference type="SMART" id="SM01321">
    <property type="entry name" value="Y1_Tnp"/>
    <property type="match status" value="1"/>
</dbReference>
<organism evidence="2 3">
    <name type="scientific">Haliscomenobacter hydrossis (strain ATCC 27775 / DSM 1100 / LMG 10767 / O)</name>
    <dbReference type="NCBI Taxonomy" id="760192"/>
    <lineage>
        <taxon>Bacteria</taxon>
        <taxon>Pseudomonadati</taxon>
        <taxon>Bacteroidota</taxon>
        <taxon>Saprospiria</taxon>
        <taxon>Saprospirales</taxon>
        <taxon>Haliscomenobacteraceae</taxon>
        <taxon>Haliscomenobacter</taxon>
    </lineage>
</organism>
<dbReference type="STRING" id="760192.Halhy_4425"/>
<dbReference type="GO" id="GO:0004803">
    <property type="term" value="F:transposase activity"/>
    <property type="evidence" value="ECO:0007669"/>
    <property type="project" value="InterPro"/>
</dbReference>
<gene>
    <name evidence="2" type="ordered locus">Halhy_4425</name>
</gene>
<dbReference type="AlphaFoldDB" id="F4KQY2"/>
<dbReference type="HOGENOM" id="CLU_068226_4_1_10"/>
<evidence type="ECO:0000313" key="2">
    <source>
        <dbReference type="EMBL" id="AEE52267.1"/>
    </source>
</evidence>
<protein>
    <recommendedName>
        <fullName evidence="1">Transposase IS200-like domain-containing protein</fullName>
    </recommendedName>
</protein>
<dbReference type="Proteomes" id="UP000008461">
    <property type="component" value="Chromosome"/>
</dbReference>
<reference key="2">
    <citation type="submission" date="2011-04" db="EMBL/GenBank/DDBJ databases">
        <title>Complete sequence of chromosome of Haliscomenobacter hydrossis DSM 1100.</title>
        <authorList>
            <consortium name="US DOE Joint Genome Institute (JGI-PGF)"/>
            <person name="Lucas S."/>
            <person name="Han J."/>
            <person name="Lapidus A."/>
            <person name="Bruce D."/>
            <person name="Goodwin L."/>
            <person name="Pitluck S."/>
            <person name="Peters L."/>
            <person name="Kyrpides N."/>
            <person name="Mavromatis K."/>
            <person name="Ivanova N."/>
            <person name="Ovchinnikova G."/>
            <person name="Pagani I."/>
            <person name="Daligault H."/>
            <person name="Detter J.C."/>
            <person name="Han C."/>
            <person name="Land M."/>
            <person name="Hauser L."/>
            <person name="Markowitz V."/>
            <person name="Cheng J.-F."/>
            <person name="Hugenholtz P."/>
            <person name="Woyke T."/>
            <person name="Wu D."/>
            <person name="Verbarg S."/>
            <person name="Frueling A."/>
            <person name="Brambilla E."/>
            <person name="Klenk H.-P."/>
            <person name="Eisen J.A."/>
        </authorList>
    </citation>
    <scope>NUCLEOTIDE SEQUENCE</scope>
    <source>
        <strain>DSM 1100</strain>
    </source>
</reference>
<dbReference type="eggNOG" id="COG1943">
    <property type="taxonomic scope" value="Bacteria"/>
</dbReference>
<keyword evidence="3" id="KW-1185">Reference proteome</keyword>
<dbReference type="GO" id="GO:0003677">
    <property type="term" value="F:DNA binding"/>
    <property type="evidence" value="ECO:0007669"/>
    <property type="project" value="InterPro"/>
</dbReference>
<dbReference type="EMBL" id="CP002691">
    <property type="protein sequence ID" value="AEE52267.1"/>
    <property type="molecule type" value="Genomic_DNA"/>
</dbReference>
<dbReference type="PANTHER" id="PTHR34322">
    <property type="entry name" value="TRANSPOSASE, Y1_TNP DOMAIN-CONTAINING"/>
    <property type="match status" value="1"/>
</dbReference>
<dbReference type="Gene3D" id="3.30.70.1290">
    <property type="entry name" value="Transposase IS200-like"/>
    <property type="match status" value="1"/>
</dbReference>
<proteinExistence type="predicted"/>
<dbReference type="SUPFAM" id="SSF143422">
    <property type="entry name" value="Transposase IS200-like"/>
    <property type="match status" value="1"/>
</dbReference>
<name>F4KQY2_HALH1</name>
<dbReference type="InterPro" id="IPR002686">
    <property type="entry name" value="Transposase_17"/>
</dbReference>
<reference evidence="2 3" key="1">
    <citation type="journal article" date="2011" name="Stand. Genomic Sci.">
        <title>Complete genome sequence of Haliscomenobacter hydrossis type strain (O).</title>
        <authorList>
            <consortium name="US DOE Joint Genome Institute (JGI-PGF)"/>
            <person name="Daligault H."/>
            <person name="Lapidus A."/>
            <person name="Zeytun A."/>
            <person name="Nolan M."/>
            <person name="Lucas S."/>
            <person name="Del Rio T.G."/>
            <person name="Tice H."/>
            <person name="Cheng J.F."/>
            <person name="Tapia R."/>
            <person name="Han C."/>
            <person name="Goodwin L."/>
            <person name="Pitluck S."/>
            <person name="Liolios K."/>
            <person name="Pagani I."/>
            <person name="Ivanova N."/>
            <person name="Huntemann M."/>
            <person name="Mavromatis K."/>
            <person name="Mikhailova N."/>
            <person name="Pati A."/>
            <person name="Chen A."/>
            <person name="Palaniappan K."/>
            <person name="Land M."/>
            <person name="Hauser L."/>
            <person name="Brambilla E.M."/>
            <person name="Rohde M."/>
            <person name="Verbarg S."/>
            <person name="Goker M."/>
            <person name="Bristow J."/>
            <person name="Eisen J.A."/>
            <person name="Markowitz V."/>
            <person name="Hugenholtz P."/>
            <person name="Kyrpides N.C."/>
            <person name="Klenk H.P."/>
            <person name="Woyke T."/>
        </authorList>
    </citation>
    <scope>NUCLEOTIDE SEQUENCE [LARGE SCALE GENOMIC DNA]</scope>
    <source>
        <strain evidence="3">ATCC 27775 / DSM 1100 / LMG 10767 / O</strain>
    </source>
</reference>
<accession>F4KQY2</accession>
<dbReference type="PANTHER" id="PTHR34322:SF2">
    <property type="entry name" value="TRANSPOSASE IS200-LIKE DOMAIN-CONTAINING PROTEIN"/>
    <property type="match status" value="1"/>
</dbReference>
<evidence type="ECO:0000313" key="3">
    <source>
        <dbReference type="Proteomes" id="UP000008461"/>
    </source>
</evidence>
<feature type="domain" description="Transposase IS200-like" evidence="1">
    <location>
        <begin position="4"/>
        <end position="168"/>
    </location>
</feature>
<dbReference type="GO" id="GO:0006313">
    <property type="term" value="P:DNA transposition"/>
    <property type="evidence" value="ECO:0007669"/>
    <property type="project" value="InterPro"/>
</dbReference>